<proteinExistence type="predicted"/>
<dbReference type="Pfam" id="PF07486">
    <property type="entry name" value="Hydrolase_2"/>
    <property type="match status" value="1"/>
</dbReference>
<dbReference type="HOGENOM" id="CLU_1784683_0_0_6"/>
<accession>A0A075K057</accession>
<evidence type="ECO:0000259" key="2">
    <source>
        <dbReference type="Pfam" id="PF07486"/>
    </source>
</evidence>
<dbReference type="KEGG" id="dja:HY57_10685"/>
<protein>
    <submittedName>
        <fullName evidence="3">Cell wall hydrolase</fullName>
    </submittedName>
</protein>
<feature type="chain" id="PRO_5001706624" evidence="1">
    <location>
        <begin position="19"/>
        <end position="144"/>
    </location>
</feature>
<dbReference type="InterPro" id="IPR042047">
    <property type="entry name" value="SleB_dom1"/>
</dbReference>
<evidence type="ECO:0000313" key="3">
    <source>
        <dbReference type="EMBL" id="AIF47696.1"/>
    </source>
</evidence>
<reference evidence="3 4" key="1">
    <citation type="submission" date="2014-07" db="EMBL/GenBank/DDBJ databases">
        <title>Complete Genome Sequence of Dyella japonica Strain A8 Isolated from Malaysian Tropical Soil.</title>
        <authorList>
            <person name="Hui R.K.H."/>
            <person name="Chen J.-W."/>
            <person name="Chan K.-G."/>
            <person name="Leung F.C.C."/>
        </authorList>
    </citation>
    <scope>NUCLEOTIDE SEQUENCE [LARGE SCALE GENOMIC DNA]</scope>
    <source>
        <strain evidence="3 4">A8</strain>
    </source>
</reference>
<feature type="domain" description="Cell wall hydrolase SleB" evidence="2">
    <location>
        <begin position="34"/>
        <end position="140"/>
    </location>
</feature>
<dbReference type="AlphaFoldDB" id="A0A075K057"/>
<sequence>MKLSMLLWLASVLPQPLADQTCLATTVYLEARSESTIGQYAVAEVAMRRRDRGTWGDSVCEVVTSPRQFALTTTASNFEVTDLNSWTKAWKIAGDSISNWSLPQGERTVYVPRADAFATLAVTPTWSTKRVKTIGEHAFYVVNN</sequence>
<dbReference type="STRING" id="1217721.HY57_10685"/>
<dbReference type="Proteomes" id="UP000027987">
    <property type="component" value="Chromosome"/>
</dbReference>
<keyword evidence="4" id="KW-1185">Reference proteome</keyword>
<keyword evidence="3" id="KW-0378">Hydrolase</keyword>
<dbReference type="Gene3D" id="1.10.10.2520">
    <property type="entry name" value="Cell wall hydrolase SleB, domain 1"/>
    <property type="match status" value="1"/>
</dbReference>
<evidence type="ECO:0000256" key="1">
    <source>
        <dbReference type="SAM" id="SignalP"/>
    </source>
</evidence>
<feature type="signal peptide" evidence="1">
    <location>
        <begin position="1"/>
        <end position="18"/>
    </location>
</feature>
<keyword evidence="1" id="KW-0732">Signal</keyword>
<dbReference type="GO" id="GO:0016787">
    <property type="term" value="F:hydrolase activity"/>
    <property type="evidence" value="ECO:0007669"/>
    <property type="project" value="UniProtKB-KW"/>
</dbReference>
<dbReference type="InterPro" id="IPR011105">
    <property type="entry name" value="Cell_wall_hydrolase_SleB"/>
</dbReference>
<dbReference type="RefSeq" id="WP_026034054.1">
    <property type="nucleotide sequence ID" value="NZ_ALOY01000167.1"/>
</dbReference>
<organism evidence="3 4">
    <name type="scientific">Dyella japonica A8</name>
    <dbReference type="NCBI Taxonomy" id="1217721"/>
    <lineage>
        <taxon>Bacteria</taxon>
        <taxon>Pseudomonadati</taxon>
        <taxon>Pseudomonadota</taxon>
        <taxon>Gammaproteobacteria</taxon>
        <taxon>Lysobacterales</taxon>
        <taxon>Rhodanobacteraceae</taxon>
        <taxon>Dyella</taxon>
    </lineage>
</organism>
<name>A0A075K057_9GAMM</name>
<dbReference type="EMBL" id="CP008884">
    <property type="protein sequence ID" value="AIF47696.1"/>
    <property type="molecule type" value="Genomic_DNA"/>
</dbReference>
<evidence type="ECO:0000313" key="4">
    <source>
        <dbReference type="Proteomes" id="UP000027987"/>
    </source>
</evidence>
<gene>
    <name evidence="3" type="ORF">HY57_10685</name>
</gene>
<dbReference type="PATRIC" id="fig|1217721.7.peg.2209"/>